<evidence type="ECO:0000313" key="2">
    <source>
        <dbReference type="Proteomes" id="UP000286288"/>
    </source>
</evidence>
<gene>
    <name evidence="1" type="ORF">DW084_17495</name>
</gene>
<protein>
    <submittedName>
        <fullName evidence="1">Uncharacterized protein</fullName>
    </submittedName>
</protein>
<evidence type="ECO:0000313" key="1">
    <source>
        <dbReference type="EMBL" id="RHK03131.1"/>
    </source>
</evidence>
<dbReference type="Proteomes" id="UP000286288">
    <property type="component" value="Unassembled WGS sequence"/>
</dbReference>
<comment type="caution">
    <text evidence="1">The sequence shown here is derived from an EMBL/GenBank/DDBJ whole genome shotgun (WGS) entry which is preliminary data.</text>
</comment>
<dbReference type="EMBL" id="QRMZ01000038">
    <property type="protein sequence ID" value="RHK03131.1"/>
    <property type="molecule type" value="Genomic_DNA"/>
</dbReference>
<organism evidence="1 2">
    <name type="scientific">Enterococcus casseliflavus</name>
    <name type="common">Enterococcus flavescens</name>
    <dbReference type="NCBI Taxonomy" id="37734"/>
    <lineage>
        <taxon>Bacteria</taxon>
        <taxon>Bacillati</taxon>
        <taxon>Bacillota</taxon>
        <taxon>Bacilli</taxon>
        <taxon>Lactobacillales</taxon>
        <taxon>Enterococcaceae</taxon>
        <taxon>Enterococcus</taxon>
    </lineage>
</organism>
<reference evidence="1 2" key="1">
    <citation type="submission" date="2018-08" db="EMBL/GenBank/DDBJ databases">
        <title>A genome reference for cultivated species of the human gut microbiota.</title>
        <authorList>
            <person name="Zou Y."/>
            <person name="Xue W."/>
            <person name="Luo G."/>
        </authorList>
    </citation>
    <scope>NUCLEOTIDE SEQUENCE [LARGE SCALE GENOMIC DNA]</scope>
    <source>
        <strain evidence="1 2">AF48-16</strain>
    </source>
</reference>
<dbReference type="AlphaFoldDB" id="A0A415ELU6"/>
<accession>A0A415ELU6</accession>
<name>A0A415ELU6_ENTCA</name>
<proteinExistence type="predicted"/>
<sequence>MMHENVKEALQDAIEFAEAKAISVDVQPATIADFQQLMQERLYSIADLLGMSELYLKNNDEVKS</sequence>